<dbReference type="EMBL" id="CAUJNA010003261">
    <property type="protein sequence ID" value="CAJ1397300.1"/>
    <property type="molecule type" value="Genomic_DNA"/>
</dbReference>
<reference evidence="2" key="1">
    <citation type="submission" date="2023-08" db="EMBL/GenBank/DDBJ databases">
        <authorList>
            <person name="Chen Y."/>
            <person name="Shah S."/>
            <person name="Dougan E. K."/>
            <person name="Thang M."/>
            <person name="Chan C."/>
        </authorList>
    </citation>
    <scope>NUCLEOTIDE SEQUENCE</scope>
</reference>
<accession>A0AA36J0F3</accession>
<organism evidence="2 3">
    <name type="scientific">Effrenium voratum</name>
    <dbReference type="NCBI Taxonomy" id="2562239"/>
    <lineage>
        <taxon>Eukaryota</taxon>
        <taxon>Sar</taxon>
        <taxon>Alveolata</taxon>
        <taxon>Dinophyceae</taxon>
        <taxon>Suessiales</taxon>
        <taxon>Symbiodiniaceae</taxon>
        <taxon>Effrenium</taxon>
    </lineage>
</organism>
<keyword evidence="3" id="KW-1185">Reference proteome</keyword>
<feature type="compositionally biased region" description="Basic residues" evidence="1">
    <location>
        <begin position="41"/>
        <end position="59"/>
    </location>
</feature>
<dbReference type="Proteomes" id="UP001178507">
    <property type="component" value="Unassembled WGS sequence"/>
</dbReference>
<protein>
    <submittedName>
        <fullName evidence="2">Uncharacterized protein</fullName>
    </submittedName>
</protein>
<evidence type="ECO:0000313" key="3">
    <source>
        <dbReference type="Proteomes" id="UP001178507"/>
    </source>
</evidence>
<proteinExistence type="predicted"/>
<name>A0AA36J0F3_9DINO</name>
<sequence>MARARCGLVLVAWQLGALWAGAFTVFQGNLSQSWGRPAGHTVRRVRERRRASPRRRPKQRSAEGGAHTTAQMITGRVKNAASAAEVLAVMQSEHANPEMNLISVSAAWTRLARLQRSISGDLIKSPSFLSFGRLTQSLLEKPA</sequence>
<evidence type="ECO:0000256" key="1">
    <source>
        <dbReference type="SAM" id="MobiDB-lite"/>
    </source>
</evidence>
<dbReference type="AlphaFoldDB" id="A0AA36J0F3"/>
<comment type="caution">
    <text evidence="2">The sequence shown here is derived from an EMBL/GenBank/DDBJ whole genome shotgun (WGS) entry which is preliminary data.</text>
</comment>
<gene>
    <name evidence="2" type="ORF">EVOR1521_LOCUS21342</name>
</gene>
<evidence type="ECO:0000313" key="2">
    <source>
        <dbReference type="EMBL" id="CAJ1397300.1"/>
    </source>
</evidence>
<feature type="region of interest" description="Disordered" evidence="1">
    <location>
        <begin position="36"/>
        <end position="70"/>
    </location>
</feature>